<dbReference type="InterPro" id="IPR013589">
    <property type="entry name" value="Bac_transglu_N"/>
</dbReference>
<evidence type="ECO:0000313" key="2">
    <source>
        <dbReference type="EMBL" id="MBD8525119.1"/>
    </source>
</evidence>
<dbReference type="InterPro" id="IPR038765">
    <property type="entry name" value="Papain-like_cys_pep_sf"/>
</dbReference>
<organism evidence="2 3">
    <name type="scientific">Pseudomarimonas arenosa</name>
    <dbReference type="NCBI Taxonomy" id="2774145"/>
    <lineage>
        <taxon>Bacteria</taxon>
        <taxon>Pseudomonadati</taxon>
        <taxon>Pseudomonadota</taxon>
        <taxon>Gammaproteobacteria</taxon>
        <taxon>Lysobacterales</taxon>
        <taxon>Lysobacteraceae</taxon>
        <taxon>Pseudomarimonas</taxon>
    </lineage>
</organism>
<dbReference type="PANTHER" id="PTHR33490:SF6">
    <property type="entry name" value="SLL1049 PROTEIN"/>
    <property type="match status" value="1"/>
</dbReference>
<dbReference type="InterPro" id="IPR002931">
    <property type="entry name" value="Transglutaminase-like"/>
</dbReference>
<sequence length="279" mass="30987">MRLRIHHNTVYRYQTPARRIVQAMRLWPAPVAGQQVLDWQVMVGGRGLRPRSRDGFGNAEATYSADGPLDELCVGVVGQVITEDRHGVIQGSEELLDPLFYCAPSVLTQPDQALRELAERCRRHRGLEQAHQLMRVVREAVEFKTEETHSETDASEALAHGYGVCQDHAHVMIACARILQRPARYVSGYLWIDGDSVSPASHAWSELYIDDLGWVGFDPANRICPTESYVRVAVGRDARDAAPIRGLRQGGTVESLEVNVSVAQVSADPARTQSQPVQQ</sequence>
<dbReference type="Gene3D" id="3.10.620.30">
    <property type="match status" value="1"/>
</dbReference>
<protein>
    <submittedName>
        <fullName evidence="2">Transglutaminase family protein</fullName>
    </submittedName>
</protein>
<gene>
    <name evidence="2" type="ORF">IFO71_05130</name>
</gene>
<proteinExistence type="predicted"/>
<evidence type="ECO:0000259" key="1">
    <source>
        <dbReference type="SMART" id="SM00460"/>
    </source>
</evidence>
<dbReference type="PANTHER" id="PTHR33490">
    <property type="entry name" value="BLR5614 PROTEIN-RELATED"/>
    <property type="match status" value="1"/>
</dbReference>
<dbReference type="SUPFAM" id="SSF54001">
    <property type="entry name" value="Cysteine proteinases"/>
    <property type="match status" value="1"/>
</dbReference>
<dbReference type="EMBL" id="JACYTR010000007">
    <property type="protein sequence ID" value="MBD8525119.1"/>
    <property type="molecule type" value="Genomic_DNA"/>
</dbReference>
<feature type="domain" description="Transglutaminase-like" evidence="1">
    <location>
        <begin position="157"/>
        <end position="221"/>
    </location>
</feature>
<accession>A0AAW3ZK89</accession>
<dbReference type="Pfam" id="PF01841">
    <property type="entry name" value="Transglut_core"/>
    <property type="match status" value="1"/>
</dbReference>
<comment type="caution">
    <text evidence="2">The sequence shown here is derived from an EMBL/GenBank/DDBJ whole genome shotgun (WGS) entry which is preliminary data.</text>
</comment>
<dbReference type="SMART" id="SM00460">
    <property type="entry name" value="TGc"/>
    <property type="match status" value="1"/>
</dbReference>
<keyword evidence="3" id="KW-1185">Reference proteome</keyword>
<dbReference type="Proteomes" id="UP000613768">
    <property type="component" value="Unassembled WGS sequence"/>
</dbReference>
<name>A0AAW3ZK89_9GAMM</name>
<dbReference type="AlphaFoldDB" id="A0AAW3ZK89"/>
<reference evidence="2 3" key="1">
    <citation type="submission" date="2020-09" db="EMBL/GenBank/DDBJ databases">
        <title>Pseudoxanthomonas sp. CAU 1598 isolated from sand of Yaerae Beach.</title>
        <authorList>
            <person name="Kim W."/>
        </authorList>
    </citation>
    <scope>NUCLEOTIDE SEQUENCE [LARGE SCALE GENOMIC DNA]</scope>
    <source>
        <strain evidence="2 3">CAU 1598</strain>
    </source>
</reference>
<evidence type="ECO:0000313" key="3">
    <source>
        <dbReference type="Proteomes" id="UP000613768"/>
    </source>
</evidence>
<dbReference type="RefSeq" id="WP_192028472.1">
    <property type="nucleotide sequence ID" value="NZ_JACYTR010000007.1"/>
</dbReference>
<dbReference type="Pfam" id="PF08379">
    <property type="entry name" value="Bact_transglu_N"/>
    <property type="match status" value="1"/>
</dbReference>